<dbReference type="CDD" id="cd07989">
    <property type="entry name" value="LPLAT_AGPAT-like"/>
    <property type="match status" value="1"/>
</dbReference>
<evidence type="ECO:0000259" key="1">
    <source>
        <dbReference type="SMART" id="SM00563"/>
    </source>
</evidence>
<proteinExistence type="predicted"/>
<organism evidence="2 3">
    <name type="scientific">Candidatus Xianfuyuplasma coldseepsis</name>
    <dbReference type="NCBI Taxonomy" id="2782163"/>
    <lineage>
        <taxon>Bacteria</taxon>
        <taxon>Bacillati</taxon>
        <taxon>Mycoplasmatota</taxon>
        <taxon>Mollicutes</taxon>
        <taxon>Candidatus Izemoplasmatales</taxon>
        <taxon>Candidatus Izemoplasmataceae</taxon>
        <taxon>Candidatus Xianfuyuplasma</taxon>
    </lineage>
</organism>
<dbReference type="RefSeq" id="WP_258878193.1">
    <property type="nucleotide sequence ID" value="NZ_CP048914.1"/>
</dbReference>
<keyword evidence="3" id="KW-1185">Reference proteome</keyword>
<evidence type="ECO:0000313" key="2">
    <source>
        <dbReference type="EMBL" id="QMS84577.1"/>
    </source>
</evidence>
<evidence type="ECO:0000313" key="3">
    <source>
        <dbReference type="Proteomes" id="UP000514720"/>
    </source>
</evidence>
<dbReference type="SMART" id="SM00563">
    <property type="entry name" value="PlsC"/>
    <property type="match status" value="1"/>
</dbReference>
<dbReference type="AlphaFoldDB" id="A0A7L7KPI5"/>
<accession>A0A7L7KPI5</accession>
<reference evidence="2 3" key="1">
    <citation type="submission" date="2020-02" db="EMBL/GenBank/DDBJ databases">
        <authorList>
            <person name="Zheng R.K."/>
            <person name="Sun C.M."/>
        </authorList>
    </citation>
    <scope>NUCLEOTIDE SEQUENCE [LARGE SCALE GENOMIC DNA]</scope>
    <source>
        <strain evidence="3">zrk13</strain>
    </source>
</reference>
<dbReference type="Proteomes" id="UP000514720">
    <property type="component" value="Chromosome"/>
</dbReference>
<feature type="domain" description="Phospholipid/glycerol acyltransferase" evidence="1">
    <location>
        <begin position="47"/>
        <end position="160"/>
    </location>
</feature>
<dbReference type="EMBL" id="CP048914">
    <property type="protein sequence ID" value="QMS84577.1"/>
    <property type="molecule type" value="Genomic_DNA"/>
</dbReference>
<gene>
    <name evidence="2" type="ORF">G4Z02_02035</name>
</gene>
<dbReference type="GO" id="GO:0016746">
    <property type="term" value="F:acyltransferase activity"/>
    <property type="evidence" value="ECO:0007669"/>
    <property type="project" value="UniProtKB-KW"/>
</dbReference>
<dbReference type="InterPro" id="IPR002123">
    <property type="entry name" value="Plipid/glycerol_acylTrfase"/>
</dbReference>
<sequence>MEKSKLDKRQDRRMAILKPLVHIWMKFDMKSTYHFHGGFDPKRKEPYVLLGNHTFMFDVVHVPLPIKKQPFIIASHNLFVKQPTKFLLSKIAHAIPKTKSASDIRSARELIGAVRRGYPICIFPEGNTTFNGETTYIEESTMKLIKKLKIDVVTVHFKGGYLSKPRWATGKRKNRRIDLTYDIAIPKDKVKDLSLQEISTIINDRLYHNDYEYQRQVMIPHPGKELAEGLENILYVCPECQSFSAIETKGNEIWCNHCHTKGHVNKYGFIEGFTFDNTVEWDHWQRQFDQDLRRQVITSPCTMQLVDDDTFEYEQLGEGTITYKDHQFILEGDYNEIIDCNDIKTPIITLRRDFNFNVGTKHYLIKTHKYVSSFLRAVQEKY</sequence>
<keyword evidence="2" id="KW-0808">Transferase</keyword>
<name>A0A7L7KPI5_9MOLU</name>
<dbReference type="SUPFAM" id="SSF69593">
    <property type="entry name" value="Glycerol-3-phosphate (1)-acyltransferase"/>
    <property type="match status" value="1"/>
</dbReference>
<dbReference type="KEGG" id="xcl:G4Z02_02035"/>
<dbReference type="Pfam" id="PF01553">
    <property type="entry name" value="Acyltransferase"/>
    <property type="match status" value="1"/>
</dbReference>
<keyword evidence="2" id="KW-0012">Acyltransferase</keyword>
<protein>
    <submittedName>
        <fullName evidence="2">1-acyl-sn-glycerol-3-phosphate acyltransferase</fullName>
    </submittedName>
</protein>